<keyword evidence="1" id="KW-0812">Transmembrane</keyword>
<reference evidence="2 3" key="1">
    <citation type="journal article" date="2018" name="Front. Microbiol.">
        <title>Genome-Wide Analysis of Corynespora cassiicola Leaf Fall Disease Putative Effectors.</title>
        <authorList>
            <person name="Lopez D."/>
            <person name="Ribeiro S."/>
            <person name="Label P."/>
            <person name="Fumanal B."/>
            <person name="Venisse J.S."/>
            <person name="Kohler A."/>
            <person name="de Oliveira R.R."/>
            <person name="Labutti K."/>
            <person name="Lipzen A."/>
            <person name="Lail K."/>
            <person name="Bauer D."/>
            <person name="Ohm R.A."/>
            <person name="Barry K.W."/>
            <person name="Spatafora J."/>
            <person name="Grigoriev I.V."/>
            <person name="Martin F.M."/>
            <person name="Pujade-Renaud V."/>
        </authorList>
    </citation>
    <scope>NUCLEOTIDE SEQUENCE [LARGE SCALE GENOMIC DNA]</scope>
    <source>
        <strain evidence="2 3">Philippines</strain>
    </source>
</reference>
<feature type="non-terminal residue" evidence="2">
    <location>
        <position position="1"/>
    </location>
</feature>
<evidence type="ECO:0000313" key="2">
    <source>
        <dbReference type="EMBL" id="PSN65695.1"/>
    </source>
</evidence>
<sequence>LIYTFIIRSNTSVSIRKSFLLIKNIKTSSNILTFLSALKAYCYSVFYLNSTFFLINLVSSNILLK</sequence>
<protein>
    <submittedName>
        <fullName evidence="2">Uncharacterized protein</fullName>
    </submittedName>
</protein>
<keyword evidence="3" id="KW-1185">Reference proteome</keyword>
<feature type="transmembrane region" description="Helical" evidence="1">
    <location>
        <begin position="45"/>
        <end position="64"/>
    </location>
</feature>
<proteinExistence type="predicted"/>
<evidence type="ECO:0000313" key="3">
    <source>
        <dbReference type="Proteomes" id="UP000240883"/>
    </source>
</evidence>
<dbReference type="AlphaFoldDB" id="A0A2T2NJS4"/>
<keyword evidence="1" id="KW-0472">Membrane</keyword>
<evidence type="ECO:0000256" key="1">
    <source>
        <dbReference type="SAM" id="Phobius"/>
    </source>
</evidence>
<gene>
    <name evidence="2" type="ORF">BS50DRAFT_668202</name>
</gene>
<dbReference type="EMBL" id="KZ678136">
    <property type="protein sequence ID" value="PSN65695.1"/>
    <property type="molecule type" value="Genomic_DNA"/>
</dbReference>
<organism evidence="2 3">
    <name type="scientific">Corynespora cassiicola Philippines</name>
    <dbReference type="NCBI Taxonomy" id="1448308"/>
    <lineage>
        <taxon>Eukaryota</taxon>
        <taxon>Fungi</taxon>
        <taxon>Dikarya</taxon>
        <taxon>Ascomycota</taxon>
        <taxon>Pezizomycotina</taxon>
        <taxon>Dothideomycetes</taxon>
        <taxon>Pleosporomycetidae</taxon>
        <taxon>Pleosporales</taxon>
        <taxon>Corynesporascaceae</taxon>
        <taxon>Corynespora</taxon>
    </lineage>
</organism>
<name>A0A2T2NJS4_CORCC</name>
<dbReference type="Proteomes" id="UP000240883">
    <property type="component" value="Unassembled WGS sequence"/>
</dbReference>
<keyword evidence="1" id="KW-1133">Transmembrane helix</keyword>
<accession>A0A2T2NJS4</accession>